<evidence type="ECO:0000256" key="1">
    <source>
        <dbReference type="SAM" id="SignalP"/>
    </source>
</evidence>
<dbReference type="EMBL" id="AP008231">
    <property type="protein sequence ID" value="BAD78215.1"/>
    <property type="molecule type" value="Genomic_DNA"/>
</dbReference>
<reference evidence="2 3" key="1">
    <citation type="journal article" date="2007" name="Photosyn. Res.">
        <title>Complete nucleotide sequence of the freshwater unicellular cyanobacterium Synechococcus elongatus PCC 6301 chromosome: gene content and organization.</title>
        <authorList>
            <person name="Sugita C."/>
            <person name="Ogata K."/>
            <person name="Shikata M."/>
            <person name="Jikuya H."/>
            <person name="Takano J."/>
            <person name="Furumichi M."/>
            <person name="Kanehisa M."/>
            <person name="Omata T."/>
            <person name="Sugiura M."/>
            <person name="Sugita M."/>
        </authorList>
    </citation>
    <scope>NUCLEOTIDE SEQUENCE [LARGE SCALE GENOMIC DNA]</scope>
    <source>
        <strain evidence="3">ATCC 27144 / PCC 6301 / SAUG 1402/1</strain>
    </source>
</reference>
<name>A0A0H3K512_SYNP6</name>
<sequence>MGRRVMKLARWMVNGSPSLGLLLGLTPSAIAMAEDGLAKSGDSFVRSISGDILCAQSDEIRQFSGLLWGDRLPPTSQFK</sequence>
<dbReference type="KEGG" id="syc:syc0025_c"/>
<proteinExistence type="predicted"/>
<feature type="chain" id="PRO_5002613305" evidence="1">
    <location>
        <begin position="34"/>
        <end position="79"/>
    </location>
</feature>
<dbReference type="Proteomes" id="UP000001175">
    <property type="component" value="Chromosome"/>
</dbReference>
<gene>
    <name evidence="2" type="ordered locus">syc0025_c</name>
</gene>
<organism evidence="2 3">
    <name type="scientific">Synechococcus sp. (strain ATCC 27144 / PCC 6301 / SAUG 1402/1)</name>
    <name type="common">Anacystis nidulans</name>
    <dbReference type="NCBI Taxonomy" id="269084"/>
    <lineage>
        <taxon>Bacteria</taxon>
        <taxon>Bacillati</taxon>
        <taxon>Cyanobacteriota</taxon>
        <taxon>Cyanophyceae</taxon>
        <taxon>Synechococcales</taxon>
        <taxon>Synechococcaceae</taxon>
        <taxon>Synechococcus</taxon>
    </lineage>
</organism>
<dbReference type="AlphaFoldDB" id="A0A0H3K512"/>
<keyword evidence="1" id="KW-0732">Signal</keyword>
<evidence type="ECO:0000313" key="3">
    <source>
        <dbReference type="Proteomes" id="UP000001175"/>
    </source>
</evidence>
<feature type="signal peptide" evidence="1">
    <location>
        <begin position="1"/>
        <end position="33"/>
    </location>
</feature>
<evidence type="ECO:0000313" key="2">
    <source>
        <dbReference type="EMBL" id="BAD78215.1"/>
    </source>
</evidence>
<protein>
    <submittedName>
        <fullName evidence="2">Uncharacterized protein</fullName>
    </submittedName>
</protein>
<accession>A0A0H3K512</accession>